<evidence type="ECO:0000259" key="1">
    <source>
        <dbReference type="Pfam" id="PF25137"/>
    </source>
</evidence>
<dbReference type="EMBL" id="CP042430">
    <property type="protein sequence ID" value="QEC48010.1"/>
    <property type="molecule type" value="Genomic_DNA"/>
</dbReference>
<dbReference type="PANTHER" id="PTHR11496">
    <property type="entry name" value="ALCOHOL DEHYDROGENASE"/>
    <property type="match status" value="1"/>
</dbReference>
<gene>
    <name evidence="2" type="ORF">FSW04_10800</name>
</gene>
<keyword evidence="3" id="KW-1185">Reference proteome</keyword>
<dbReference type="OrthoDB" id="323926at2"/>
<dbReference type="Gene3D" id="1.20.1090.10">
    <property type="entry name" value="Dehydroquinate synthase-like - alpha domain"/>
    <property type="match status" value="1"/>
</dbReference>
<proteinExistence type="predicted"/>
<dbReference type="SUPFAM" id="SSF56796">
    <property type="entry name" value="Dehydroquinate synthase-like"/>
    <property type="match status" value="1"/>
</dbReference>
<sequence>MEDGARAVRPALVVNDPDLSGSQPVSDLAASSANVLAHAVEGAVTTLASPVPSMAAREAQRLVDVAWIMEDEDPGFVAREQLALAALLSGYAIGAAWYGLSHVLSQTLVRVGGTGHGPANAAMLPVAISALERRTPGRVDPDGTLRALAEKLARRAGANGIRRLGVPEDRLDACADAAAGRPELDLTPPRADRDELRALYGEAW</sequence>
<protein>
    <submittedName>
        <fullName evidence="2">Iron-containing alcohol dehydrogenase</fullName>
    </submittedName>
</protein>
<dbReference type="InterPro" id="IPR039697">
    <property type="entry name" value="Alcohol_dehydrogenase_Fe"/>
</dbReference>
<reference evidence="2 3" key="1">
    <citation type="journal article" date="2018" name="J. Microbiol.">
        <title>Baekduia soli gen. nov., sp. nov., a novel bacterium isolated from the soil of Baekdu Mountain and proposal of a novel family name, Baekduiaceae fam. nov.</title>
        <authorList>
            <person name="An D.S."/>
            <person name="Siddiqi M.Z."/>
            <person name="Kim K.H."/>
            <person name="Yu H.S."/>
            <person name="Im W.T."/>
        </authorList>
    </citation>
    <scope>NUCLEOTIDE SEQUENCE [LARGE SCALE GENOMIC DNA]</scope>
    <source>
        <strain evidence="2 3">BR7-21</strain>
    </source>
</reference>
<dbReference type="PANTHER" id="PTHR11496:SF83">
    <property type="entry name" value="HYDROXYACID-OXOACID TRANSHYDROGENASE, MITOCHONDRIAL"/>
    <property type="match status" value="1"/>
</dbReference>
<dbReference type="Proteomes" id="UP000321805">
    <property type="component" value="Chromosome"/>
</dbReference>
<dbReference type="GO" id="GO:0004022">
    <property type="term" value="F:alcohol dehydrogenase (NAD+) activity"/>
    <property type="evidence" value="ECO:0007669"/>
    <property type="project" value="TreeGrafter"/>
</dbReference>
<name>A0A5B8U4R2_9ACTN</name>
<evidence type="ECO:0000313" key="3">
    <source>
        <dbReference type="Proteomes" id="UP000321805"/>
    </source>
</evidence>
<feature type="domain" description="Fe-containing alcohol dehydrogenase-like C-terminal" evidence="1">
    <location>
        <begin position="29"/>
        <end position="139"/>
    </location>
</feature>
<evidence type="ECO:0000313" key="2">
    <source>
        <dbReference type="EMBL" id="QEC48010.1"/>
    </source>
</evidence>
<accession>A0A5B8U4R2</accession>
<organism evidence="2 3">
    <name type="scientific">Baekduia soli</name>
    <dbReference type="NCBI Taxonomy" id="496014"/>
    <lineage>
        <taxon>Bacteria</taxon>
        <taxon>Bacillati</taxon>
        <taxon>Actinomycetota</taxon>
        <taxon>Thermoleophilia</taxon>
        <taxon>Solirubrobacterales</taxon>
        <taxon>Baekduiaceae</taxon>
        <taxon>Baekduia</taxon>
    </lineage>
</organism>
<dbReference type="InterPro" id="IPR056798">
    <property type="entry name" value="ADH_Fe_C"/>
</dbReference>
<dbReference type="KEGG" id="bsol:FSW04_10800"/>
<dbReference type="Pfam" id="PF25137">
    <property type="entry name" value="ADH_Fe_C"/>
    <property type="match status" value="1"/>
</dbReference>
<dbReference type="AlphaFoldDB" id="A0A5B8U4R2"/>